<keyword evidence="4" id="KW-1185">Reference proteome</keyword>
<name>A0A1V8M7T6_9GAMM</name>
<dbReference type="OrthoDB" id="9803653at2"/>
<gene>
    <name evidence="3" type="ORF">AU255_07200</name>
</gene>
<evidence type="ECO:0000256" key="2">
    <source>
        <dbReference type="SAM" id="SignalP"/>
    </source>
</evidence>
<reference evidence="3 4" key="1">
    <citation type="submission" date="2015-12" db="EMBL/GenBank/DDBJ databases">
        <authorList>
            <person name="Shamseldin A."/>
            <person name="Moawad H."/>
            <person name="Abd El-Rahim W.M."/>
            <person name="Sadowsky M.J."/>
        </authorList>
    </citation>
    <scope>NUCLEOTIDE SEQUENCE [LARGE SCALE GENOMIC DNA]</scope>
    <source>
        <strain evidence="3 4">WF1</strain>
    </source>
</reference>
<feature type="chain" id="PRO_5012054055" description="Penicillin-binding protein activator LpoB" evidence="2">
    <location>
        <begin position="21"/>
        <end position="204"/>
    </location>
</feature>
<dbReference type="Pfam" id="PF13036">
    <property type="entry name" value="LpoB"/>
    <property type="match status" value="1"/>
</dbReference>
<proteinExistence type="predicted"/>
<dbReference type="GO" id="GO:0030234">
    <property type="term" value="F:enzyme regulator activity"/>
    <property type="evidence" value="ECO:0007669"/>
    <property type="project" value="TreeGrafter"/>
</dbReference>
<keyword evidence="2" id="KW-0732">Signal</keyword>
<feature type="signal peptide" evidence="2">
    <location>
        <begin position="1"/>
        <end position="20"/>
    </location>
</feature>
<dbReference type="STRING" id="1420851.AU255_07200"/>
<dbReference type="EMBL" id="LPUF01000001">
    <property type="protein sequence ID" value="OQK17644.1"/>
    <property type="molecule type" value="Genomic_DNA"/>
</dbReference>
<evidence type="ECO:0000313" key="4">
    <source>
        <dbReference type="Proteomes" id="UP000191980"/>
    </source>
</evidence>
<accession>A0A1V8M7T6</accession>
<dbReference type="PROSITE" id="PS51257">
    <property type="entry name" value="PROKAR_LIPOPROTEIN"/>
    <property type="match status" value="1"/>
</dbReference>
<sequence>MNKKIISLIGVIGTAFFLTACGTSPARIDATGNEGLVTVDEVDFKDWQIAAEKGINSLLESGVLNRSDGRKTILMISTVKNATTQHINTRILTDKIRQALLRSGKVLTTTAVGGNGPDDAASKQVRRLEEDDMFNQSTVQKRGTAIAPDMSLSGEIVQQTSSLGRMRESYFFFHMALTDLTTGLAVWEDNVEIAKQGKRPLLGW</sequence>
<dbReference type="Proteomes" id="UP000191980">
    <property type="component" value="Unassembled WGS sequence"/>
</dbReference>
<dbReference type="PANTHER" id="PTHR40593:SF1">
    <property type="entry name" value="PENICILLIN-BINDING PROTEIN ACTIVATOR LPOB"/>
    <property type="match status" value="1"/>
</dbReference>
<dbReference type="Gene3D" id="3.40.50.10610">
    <property type="entry name" value="ABC-type transport auxiliary lipoprotein component"/>
    <property type="match status" value="1"/>
</dbReference>
<dbReference type="AlphaFoldDB" id="A0A1V8M7T6"/>
<protein>
    <recommendedName>
        <fullName evidence="1">Penicillin-binding protein activator LpoB</fullName>
    </recommendedName>
</protein>
<dbReference type="NCBIfam" id="TIGR02722">
    <property type="entry name" value="lp"/>
    <property type="match status" value="1"/>
</dbReference>
<evidence type="ECO:0000313" key="3">
    <source>
        <dbReference type="EMBL" id="OQK17644.1"/>
    </source>
</evidence>
<comment type="caution">
    <text evidence="3">The sequence shown here is derived from an EMBL/GenBank/DDBJ whole genome shotgun (WGS) entry which is preliminary data.</text>
</comment>
<organism evidence="3 4">
    <name type="scientific">Methyloprofundus sedimenti</name>
    <dbReference type="NCBI Taxonomy" id="1420851"/>
    <lineage>
        <taxon>Bacteria</taxon>
        <taxon>Pseudomonadati</taxon>
        <taxon>Pseudomonadota</taxon>
        <taxon>Gammaproteobacteria</taxon>
        <taxon>Methylococcales</taxon>
        <taxon>Methylococcaceae</taxon>
        <taxon>Methyloprofundus</taxon>
    </lineage>
</organism>
<evidence type="ECO:0000256" key="1">
    <source>
        <dbReference type="NCBIfam" id="TIGR02722"/>
    </source>
</evidence>
<dbReference type="InterPro" id="IPR014094">
    <property type="entry name" value="LpoB"/>
</dbReference>
<dbReference type="GO" id="GO:0031241">
    <property type="term" value="C:periplasmic side of cell outer membrane"/>
    <property type="evidence" value="ECO:0007669"/>
    <property type="project" value="TreeGrafter"/>
</dbReference>
<dbReference type="RefSeq" id="WP_158083077.1">
    <property type="nucleotide sequence ID" value="NZ_LPUF01000001.1"/>
</dbReference>
<dbReference type="PANTHER" id="PTHR40593">
    <property type="entry name" value="PENICILLIN-BINDING PROTEIN ACTIVATOR LPOB"/>
    <property type="match status" value="1"/>
</dbReference>
<dbReference type="GO" id="GO:0009252">
    <property type="term" value="P:peptidoglycan biosynthetic process"/>
    <property type="evidence" value="ECO:0007669"/>
    <property type="project" value="TreeGrafter"/>
</dbReference>